<organism evidence="3 4">
    <name type="scientific">Aspergillus granulosus</name>
    <dbReference type="NCBI Taxonomy" id="176169"/>
    <lineage>
        <taxon>Eukaryota</taxon>
        <taxon>Fungi</taxon>
        <taxon>Dikarya</taxon>
        <taxon>Ascomycota</taxon>
        <taxon>Pezizomycotina</taxon>
        <taxon>Eurotiomycetes</taxon>
        <taxon>Eurotiomycetidae</taxon>
        <taxon>Eurotiales</taxon>
        <taxon>Aspergillaceae</taxon>
        <taxon>Aspergillus</taxon>
        <taxon>Aspergillus subgen. Nidulantes</taxon>
    </lineage>
</organism>
<dbReference type="EMBL" id="JBFXLT010000376">
    <property type="protein sequence ID" value="KAL2801516.1"/>
    <property type="molecule type" value="Genomic_DNA"/>
</dbReference>
<evidence type="ECO:0000313" key="3">
    <source>
        <dbReference type="EMBL" id="KAL2801516.1"/>
    </source>
</evidence>
<feature type="region of interest" description="Disordered" evidence="1">
    <location>
        <begin position="166"/>
        <end position="186"/>
    </location>
</feature>
<keyword evidence="4" id="KW-1185">Reference proteome</keyword>
<comment type="caution">
    <text evidence="3">The sequence shown here is derived from an EMBL/GenBank/DDBJ whole genome shotgun (WGS) entry which is preliminary data.</text>
</comment>
<feature type="chain" id="PRO_5045359807" evidence="2">
    <location>
        <begin position="20"/>
        <end position="326"/>
    </location>
</feature>
<sequence length="326" mass="36082">MVLMFRILLFFLVTRHISGMNSAGINGITIWTERDCQGVPASTIFNGTTISQNISNACLSQSFKLARPLQGQEQFDISITLQPDLWRSFSVNNQSCTSFIQSYFPTNGSDDCHNTPPFTCHRLWINDGLPLELSGPVVSSASSLPSTWSSDTPSSCYTHSLIPTHNTSSHITESPTKSHETPSQTTGLNQIHTVQVKGRESASFDPISLDSIPTGHTISFQSNESFQLIRETLDDPCAPKREFKLGTELSYKINETGPVWFSACLARDMFCICNKDTHFALNPGDQFESFKAEIERPDSVTTRTGPRSWVLTTETVTVVVTATKRS</sequence>
<evidence type="ECO:0000256" key="1">
    <source>
        <dbReference type="SAM" id="MobiDB-lite"/>
    </source>
</evidence>
<proteinExistence type="predicted"/>
<gene>
    <name evidence="3" type="ORF">BJX63DRAFT_417230</name>
</gene>
<evidence type="ECO:0000313" key="4">
    <source>
        <dbReference type="Proteomes" id="UP001610334"/>
    </source>
</evidence>
<keyword evidence="2" id="KW-0732">Signal</keyword>
<evidence type="ECO:0000256" key="2">
    <source>
        <dbReference type="SAM" id="SignalP"/>
    </source>
</evidence>
<protein>
    <submittedName>
        <fullName evidence="3">Uncharacterized protein</fullName>
    </submittedName>
</protein>
<reference evidence="3 4" key="1">
    <citation type="submission" date="2024-07" db="EMBL/GenBank/DDBJ databases">
        <title>Section-level genome sequencing and comparative genomics of Aspergillus sections Usti and Cavernicolus.</title>
        <authorList>
            <consortium name="Lawrence Berkeley National Laboratory"/>
            <person name="Nybo J.L."/>
            <person name="Vesth T.C."/>
            <person name="Theobald S."/>
            <person name="Frisvad J.C."/>
            <person name="Larsen T.O."/>
            <person name="Kjaerboelling I."/>
            <person name="Rothschild-Mancinelli K."/>
            <person name="Lyhne E.K."/>
            <person name="Kogle M.E."/>
            <person name="Barry K."/>
            <person name="Clum A."/>
            <person name="Na H."/>
            <person name="Ledsgaard L."/>
            <person name="Lin J."/>
            <person name="Lipzen A."/>
            <person name="Kuo A."/>
            <person name="Riley R."/>
            <person name="Mondo S."/>
            <person name="Labutti K."/>
            <person name="Haridas S."/>
            <person name="Pangalinan J."/>
            <person name="Salamov A.A."/>
            <person name="Simmons B.A."/>
            <person name="Magnuson J.K."/>
            <person name="Chen J."/>
            <person name="Drula E."/>
            <person name="Henrissat B."/>
            <person name="Wiebenga A."/>
            <person name="Lubbers R.J."/>
            <person name="Gomes A.C."/>
            <person name="Makela M.R."/>
            <person name="Stajich J."/>
            <person name="Grigoriev I.V."/>
            <person name="Mortensen U.H."/>
            <person name="De Vries R.P."/>
            <person name="Baker S.E."/>
            <person name="Andersen M.R."/>
        </authorList>
    </citation>
    <scope>NUCLEOTIDE SEQUENCE [LARGE SCALE GENOMIC DNA]</scope>
    <source>
        <strain evidence="3 4">CBS 588.65</strain>
    </source>
</reference>
<accession>A0ABR4GR76</accession>
<feature type="signal peptide" evidence="2">
    <location>
        <begin position="1"/>
        <end position="19"/>
    </location>
</feature>
<name>A0ABR4GR76_9EURO</name>
<dbReference type="Proteomes" id="UP001610334">
    <property type="component" value="Unassembled WGS sequence"/>
</dbReference>